<evidence type="ECO:0000259" key="2">
    <source>
        <dbReference type="Pfam" id="PF19259"/>
    </source>
</evidence>
<dbReference type="SUPFAM" id="SSF53098">
    <property type="entry name" value="Ribonuclease H-like"/>
    <property type="match status" value="1"/>
</dbReference>
<reference evidence="3" key="3">
    <citation type="submission" date="2025-08" db="UniProtKB">
        <authorList>
            <consortium name="Ensembl"/>
        </authorList>
    </citation>
    <scope>IDENTIFICATION</scope>
</reference>
<dbReference type="Proteomes" id="UP000018467">
    <property type="component" value="Unassembled WGS sequence"/>
</dbReference>
<dbReference type="InParanoid" id="A0A3B1JHG9"/>
<name>A0A3B1JHG9_ASTMX</name>
<evidence type="ECO:0000313" key="4">
    <source>
        <dbReference type="Proteomes" id="UP000018467"/>
    </source>
</evidence>
<protein>
    <recommendedName>
        <fullName evidence="2">Ty3 transposon capsid-like protein domain-containing protein</fullName>
    </recommendedName>
</protein>
<reference evidence="3" key="4">
    <citation type="submission" date="2025-09" db="UniProtKB">
        <authorList>
            <consortium name="Ensembl"/>
        </authorList>
    </citation>
    <scope>IDENTIFICATION</scope>
</reference>
<feature type="domain" description="Ty3 transposon capsid-like protein" evidence="2">
    <location>
        <begin position="93"/>
        <end position="205"/>
    </location>
</feature>
<dbReference type="InterPro" id="IPR032567">
    <property type="entry name" value="RTL1-rel"/>
</dbReference>
<sequence>AEVGDVTPHCSPSTLPNSTSQKPTSDDVTLFESITHTVTALSTQQSEQHSQLAQITASLQGIASQLAQLSVANPVSLASASLPPVSSLTQPATAFPVSKPDKYDGTPDSCRGFLLQISLFFANSAVGSDSARISFFISRLTGKALDWATAIWPSMEGATYEHFLKEFKLVFDHPHYGQSQGELLVKLRQENRSVSDYALEFRTLAAGSGLSSGYHPQSNGQCERMNQELGKFLRIYCCNNFHDWAKYLPWAEIAQNSLISSTTQFTLLMAV</sequence>
<accession>A0A3B1JHG9</accession>
<dbReference type="Pfam" id="PF19259">
    <property type="entry name" value="Ty3_capsid"/>
    <property type="match status" value="1"/>
</dbReference>
<keyword evidence="4" id="KW-1185">Reference proteome</keyword>
<dbReference type="AlphaFoldDB" id="A0A3B1JHG9"/>
<dbReference type="GO" id="GO:0003676">
    <property type="term" value="F:nucleic acid binding"/>
    <property type="evidence" value="ECO:0007669"/>
    <property type="project" value="InterPro"/>
</dbReference>
<organism evidence="3 4">
    <name type="scientific">Astyanax mexicanus</name>
    <name type="common">Blind cave fish</name>
    <name type="synonym">Astyanax fasciatus mexicanus</name>
    <dbReference type="NCBI Taxonomy" id="7994"/>
    <lineage>
        <taxon>Eukaryota</taxon>
        <taxon>Metazoa</taxon>
        <taxon>Chordata</taxon>
        <taxon>Craniata</taxon>
        <taxon>Vertebrata</taxon>
        <taxon>Euteleostomi</taxon>
        <taxon>Actinopterygii</taxon>
        <taxon>Neopterygii</taxon>
        <taxon>Teleostei</taxon>
        <taxon>Ostariophysi</taxon>
        <taxon>Characiformes</taxon>
        <taxon>Characoidei</taxon>
        <taxon>Acestrorhamphidae</taxon>
        <taxon>Acestrorhamphinae</taxon>
        <taxon>Astyanax</taxon>
    </lineage>
</organism>
<dbReference type="InterPro" id="IPR036397">
    <property type="entry name" value="RNaseH_sf"/>
</dbReference>
<dbReference type="Bgee" id="ENSAMXG00000037955">
    <property type="expression patterns" value="Expressed in brain and 9 other cell types or tissues"/>
</dbReference>
<dbReference type="Ensembl" id="ENSAMXT00000035203.1">
    <property type="protein sequence ID" value="ENSAMXP00000040759.1"/>
    <property type="gene ID" value="ENSAMXG00000037955.1"/>
</dbReference>
<proteinExistence type="predicted"/>
<reference evidence="4" key="2">
    <citation type="journal article" date="2014" name="Nat. Commun.">
        <title>The cavefish genome reveals candidate genes for eye loss.</title>
        <authorList>
            <person name="McGaugh S.E."/>
            <person name="Gross J.B."/>
            <person name="Aken B."/>
            <person name="Blin M."/>
            <person name="Borowsky R."/>
            <person name="Chalopin D."/>
            <person name="Hinaux H."/>
            <person name="Jeffery W.R."/>
            <person name="Keene A."/>
            <person name="Ma L."/>
            <person name="Minx P."/>
            <person name="Murphy D."/>
            <person name="O'Quin K.E."/>
            <person name="Retaux S."/>
            <person name="Rohner N."/>
            <person name="Searle S.M."/>
            <person name="Stahl B.A."/>
            <person name="Tabin C."/>
            <person name="Volff J.N."/>
            <person name="Yoshizawa M."/>
            <person name="Warren W.C."/>
        </authorList>
    </citation>
    <scope>NUCLEOTIDE SEQUENCE [LARGE SCALE GENOMIC DNA]</scope>
    <source>
        <strain evidence="4">female</strain>
    </source>
</reference>
<feature type="region of interest" description="Disordered" evidence="1">
    <location>
        <begin position="1"/>
        <end position="26"/>
    </location>
</feature>
<reference evidence="4" key="1">
    <citation type="submission" date="2013-03" db="EMBL/GenBank/DDBJ databases">
        <authorList>
            <person name="Jeffery W."/>
            <person name="Warren W."/>
            <person name="Wilson R.K."/>
        </authorList>
    </citation>
    <scope>NUCLEOTIDE SEQUENCE</scope>
    <source>
        <strain evidence="4">female</strain>
    </source>
</reference>
<evidence type="ECO:0000256" key="1">
    <source>
        <dbReference type="SAM" id="MobiDB-lite"/>
    </source>
</evidence>
<dbReference type="GeneTree" id="ENSGT01050000245198"/>
<dbReference type="PANTHER" id="PTHR15503:SF22">
    <property type="entry name" value="TRANSPOSON TY3-I GAG POLYPROTEIN"/>
    <property type="match status" value="1"/>
</dbReference>
<dbReference type="InterPro" id="IPR012337">
    <property type="entry name" value="RNaseH-like_sf"/>
</dbReference>
<dbReference type="InterPro" id="IPR045358">
    <property type="entry name" value="Ty3_capsid"/>
</dbReference>
<feature type="compositionally biased region" description="Polar residues" evidence="1">
    <location>
        <begin position="10"/>
        <end position="26"/>
    </location>
</feature>
<dbReference type="Gene3D" id="3.30.420.10">
    <property type="entry name" value="Ribonuclease H-like superfamily/Ribonuclease H"/>
    <property type="match status" value="1"/>
</dbReference>
<dbReference type="PANTHER" id="PTHR15503">
    <property type="entry name" value="LDOC1 RELATED"/>
    <property type="match status" value="1"/>
</dbReference>
<evidence type="ECO:0000313" key="3">
    <source>
        <dbReference type="Ensembl" id="ENSAMXP00000040759.1"/>
    </source>
</evidence>